<dbReference type="Pfam" id="PF00561">
    <property type="entry name" value="Abhydrolase_1"/>
    <property type="match status" value="1"/>
</dbReference>
<keyword evidence="4" id="KW-1185">Reference proteome</keyword>
<name>A0ABS7PR39_9SPHN</name>
<organism evidence="3 4">
    <name type="scientific">Sphingomonas colocasiae</name>
    <dbReference type="NCBI Taxonomy" id="1848973"/>
    <lineage>
        <taxon>Bacteria</taxon>
        <taxon>Pseudomonadati</taxon>
        <taxon>Pseudomonadota</taxon>
        <taxon>Alphaproteobacteria</taxon>
        <taxon>Sphingomonadales</taxon>
        <taxon>Sphingomonadaceae</taxon>
        <taxon>Sphingomonas</taxon>
    </lineage>
</organism>
<reference evidence="3 4" key="1">
    <citation type="submission" date="2021-08" db="EMBL/GenBank/DDBJ databases">
        <authorList>
            <person name="Tuo L."/>
        </authorList>
    </citation>
    <scope>NUCLEOTIDE SEQUENCE [LARGE SCALE GENOMIC DNA]</scope>
    <source>
        <strain evidence="3 4">JCM 31229</strain>
    </source>
</reference>
<feature type="compositionally biased region" description="Polar residues" evidence="1">
    <location>
        <begin position="341"/>
        <end position="357"/>
    </location>
</feature>
<dbReference type="Gene3D" id="3.40.50.1820">
    <property type="entry name" value="alpha/beta hydrolase"/>
    <property type="match status" value="1"/>
</dbReference>
<dbReference type="InterPro" id="IPR000073">
    <property type="entry name" value="AB_hydrolase_1"/>
</dbReference>
<evidence type="ECO:0000259" key="2">
    <source>
        <dbReference type="Pfam" id="PF00561"/>
    </source>
</evidence>
<evidence type="ECO:0000313" key="4">
    <source>
        <dbReference type="Proteomes" id="UP000706039"/>
    </source>
</evidence>
<dbReference type="EMBL" id="JAINVV010000008">
    <property type="protein sequence ID" value="MBY8823808.1"/>
    <property type="molecule type" value="Genomic_DNA"/>
</dbReference>
<dbReference type="RefSeq" id="WP_222990924.1">
    <property type="nucleotide sequence ID" value="NZ_JAINVV010000008.1"/>
</dbReference>
<dbReference type="GO" id="GO:0016787">
    <property type="term" value="F:hydrolase activity"/>
    <property type="evidence" value="ECO:0007669"/>
    <property type="project" value="UniProtKB-KW"/>
</dbReference>
<sequence>MPARRWLKRIGLGVVGVAAATMIVGSGYEAFERRQAASAYPPTGRLVDIGGRRMHIDCRGSGSPTVIFEAGLTLSGSLSWSKVFGPVASFTRACVYDRAGILWSDPKSGPQDAAAISRDLQATLDAADVTGPLVLVAHSIGGPYATVFTQDHGDRVAGLVFVDTSHPDQIARFRRVTGADTHPRTMVPTMKAIAAWSWMGAVRLAVGGKEPPQGPPAIVAETTALSHRSITGAIAELEGFDRTMARAGAVRTLGNRPLFVLTGVAPYSPEILKDMKLNPQQGVRFQAELKALHDDQASWSTRSWHRVLTDANHYVQIDRPDAVIDATRRVVELVRRGAATAQRTSTPGSGNSARAPR</sequence>
<keyword evidence="3" id="KW-0378">Hydrolase</keyword>
<protein>
    <submittedName>
        <fullName evidence="3">Alpha/beta hydrolase</fullName>
    </submittedName>
</protein>
<feature type="region of interest" description="Disordered" evidence="1">
    <location>
        <begin position="337"/>
        <end position="357"/>
    </location>
</feature>
<comment type="caution">
    <text evidence="3">The sequence shown here is derived from an EMBL/GenBank/DDBJ whole genome shotgun (WGS) entry which is preliminary data.</text>
</comment>
<evidence type="ECO:0000313" key="3">
    <source>
        <dbReference type="EMBL" id="MBY8823808.1"/>
    </source>
</evidence>
<accession>A0ABS7PR39</accession>
<dbReference type="PANTHER" id="PTHR43798:SF33">
    <property type="entry name" value="HYDROLASE, PUTATIVE (AFU_ORTHOLOGUE AFUA_2G14860)-RELATED"/>
    <property type="match status" value="1"/>
</dbReference>
<feature type="domain" description="AB hydrolase-1" evidence="2">
    <location>
        <begin position="64"/>
        <end position="167"/>
    </location>
</feature>
<evidence type="ECO:0000256" key="1">
    <source>
        <dbReference type="SAM" id="MobiDB-lite"/>
    </source>
</evidence>
<dbReference type="PANTHER" id="PTHR43798">
    <property type="entry name" value="MONOACYLGLYCEROL LIPASE"/>
    <property type="match status" value="1"/>
</dbReference>
<dbReference type="InterPro" id="IPR050266">
    <property type="entry name" value="AB_hydrolase_sf"/>
</dbReference>
<dbReference type="SUPFAM" id="SSF53474">
    <property type="entry name" value="alpha/beta-Hydrolases"/>
    <property type="match status" value="1"/>
</dbReference>
<gene>
    <name evidence="3" type="ORF">K7G82_16000</name>
</gene>
<dbReference type="InterPro" id="IPR029058">
    <property type="entry name" value="AB_hydrolase_fold"/>
</dbReference>
<dbReference type="Proteomes" id="UP000706039">
    <property type="component" value="Unassembled WGS sequence"/>
</dbReference>
<proteinExistence type="predicted"/>